<keyword evidence="4" id="KW-1185">Reference proteome</keyword>
<dbReference type="InterPro" id="IPR001466">
    <property type="entry name" value="Beta-lactam-related"/>
</dbReference>
<feature type="domain" description="Beta-lactamase-related" evidence="2">
    <location>
        <begin position="54"/>
        <end position="359"/>
    </location>
</feature>
<dbReference type="Proteomes" id="UP000235162">
    <property type="component" value="Unassembled WGS sequence"/>
</dbReference>
<dbReference type="SUPFAM" id="SSF56601">
    <property type="entry name" value="beta-lactamase/transpeptidase-like"/>
    <property type="match status" value="1"/>
</dbReference>
<dbReference type="Gene3D" id="3.40.710.10">
    <property type="entry name" value="DD-peptidase/beta-lactamase superfamily"/>
    <property type="match status" value="1"/>
</dbReference>
<dbReference type="InterPro" id="IPR012338">
    <property type="entry name" value="Beta-lactam/transpept-like"/>
</dbReference>
<keyword evidence="1" id="KW-1133">Transmembrane helix</keyword>
<dbReference type="RefSeq" id="WP_084199022.1">
    <property type="nucleotide sequence ID" value="NZ_BMYL01000002.1"/>
</dbReference>
<organism evidence="3 4">
    <name type="scientific">Halioglobus japonicus</name>
    <dbReference type="NCBI Taxonomy" id="930805"/>
    <lineage>
        <taxon>Bacteria</taxon>
        <taxon>Pseudomonadati</taxon>
        <taxon>Pseudomonadota</taxon>
        <taxon>Gammaproteobacteria</taxon>
        <taxon>Cellvibrionales</taxon>
        <taxon>Halieaceae</taxon>
        <taxon>Halioglobus</taxon>
    </lineage>
</organism>
<keyword evidence="3" id="KW-0378">Hydrolase</keyword>
<dbReference type="Pfam" id="PF00144">
    <property type="entry name" value="Beta-lactamase"/>
    <property type="match status" value="1"/>
</dbReference>
<reference evidence="3 4" key="1">
    <citation type="submission" date="2018-01" db="EMBL/GenBank/DDBJ databases">
        <title>The draft genome sequence of Halioglobus japonicus S1-36.</title>
        <authorList>
            <person name="Du Z.-J."/>
            <person name="Shi M.-J."/>
        </authorList>
    </citation>
    <scope>NUCLEOTIDE SEQUENCE [LARGE SCALE GENOMIC DNA]</scope>
    <source>
        <strain evidence="3 4">S1-36</strain>
    </source>
</reference>
<keyword evidence="1" id="KW-0472">Membrane</keyword>
<dbReference type="EMBL" id="PKUR01000002">
    <property type="protein sequence ID" value="PLW86412.1"/>
    <property type="molecule type" value="Genomic_DNA"/>
</dbReference>
<sequence length="414" mass="43979">MLKVIATTALAVIAWLAFVAYSAFSGLWMNPVVAEEDTRAFFDYAVETIGDTNRGATSLVMIERGAIVHEFHAGPEGDVDRDTVFAAASMSKWLAAYAMMALVADGRADLDAPVGNYLTRWQLPASEFANEAVTIRRLLSHTAGFTDGLGFGDYTADETLPELEDELSNPRASTGEPVQIRVNIEPGTEWNYSGGSYLLLELLVEEVSGQSFEDFVQATVLDPLEMTRSGYRAIDTYTNSAGSLDTDGARQVGFQYASSAATGMVTSSADMAKFVLAHIGSTAASAPLSPEFAKSMRAPLGRSLGFDIWGLGTILYAPTGNGDFIFGHDGANDPAINTAARLNPESGDALVILVSGQSSLATTLGSDWVFWQSGYPDLFATDAVFGSMMVPALSGTAVILAVAVVLGLRTRRKA</sequence>
<evidence type="ECO:0000259" key="2">
    <source>
        <dbReference type="Pfam" id="PF00144"/>
    </source>
</evidence>
<keyword evidence="1" id="KW-0812">Transmembrane</keyword>
<dbReference type="InterPro" id="IPR050789">
    <property type="entry name" value="Diverse_Enzym_Activities"/>
</dbReference>
<proteinExistence type="predicted"/>
<dbReference type="GO" id="GO:0016787">
    <property type="term" value="F:hydrolase activity"/>
    <property type="evidence" value="ECO:0007669"/>
    <property type="project" value="UniProtKB-KW"/>
</dbReference>
<accession>A0AAP8MEN2</accession>
<name>A0AAP8MEN2_9GAMM</name>
<protein>
    <submittedName>
        <fullName evidence="3">Serine hydrolase</fullName>
    </submittedName>
</protein>
<evidence type="ECO:0000313" key="3">
    <source>
        <dbReference type="EMBL" id="PLW86412.1"/>
    </source>
</evidence>
<dbReference type="AlphaFoldDB" id="A0AAP8MEN2"/>
<feature type="transmembrane region" description="Helical" evidence="1">
    <location>
        <begin position="388"/>
        <end position="408"/>
    </location>
</feature>
<dbReference type="PANTHER" id="PTHR43283">
    <property type="entry name" value="BETA-LACTAMASE-RELATED"/>
    <property type="match status" value="1"/>
</dbReference>
<gene>
    <name evidence="3" type="ORF">C0029_08305</name>
</gene>
<comment type="caution">
    <text evidence="3">The sequence shown here is derived from an EMBL/GenBank/DDBJ whole genome shotgun (WGS) entry which is preliminary data.</text>
</comment>
<evidence type="ECO:0000256" key="1">
    <source>
        <dbReference type="SAM" id="Phobius"/>
    </source>
</evidence>
<evidence type="ECO:0000313" key="4">
    <source>
        <dbReference type="Proteomes" id="UP000235162"/>
    </source>
</evidence>